<protein>
    <submittedName>
        <fullName evidence="1">Uncharacterized protein</fullName>
    </submittedName>
</protein>
<evidence type="ECO:0000313" key="1">
    <source>
        <dbReference type="EMBL" id="CEK84431.1"/>
    </source>
</evidence>
<proteinExistence type="predicted"/>
<name>A0A0B7AWN1_9EUPU</name>
<gene>
    <name evidence="1" type="primary">ORF142660</name>
</gene>
<organism evidence="1">
    <name type="scientific">Arion vulgaris</name>
    <dbReference type="NCBI Taxonomy" id="1028688"/>
    <lineage>
        <taxon>Eukaryota</taxon>
        <taxon>Metazoa</taxon>
        <taxon>Spiralia</taxon>
        <taxon>Lophotrochozoa</taxon>
        <taxon>Mollusca</taxon>
        <taxon>Gastropoda</taxon>
        <taxon>Heterobranchia</taxon>
        <taxon>Euthyneura</taxon>
        <taxon>Panpulmonata</taxon>
        <taxon>Eupulmonata</taxon>
        <taxon>Stylommatophora</taxon>
        <taxon>Helicina</taxon>
        <taxon>Arionoidea</taxon>
        <taxon>Arionidae</taxon>
        <taxon>Arion</taxon>
    </lineage>
</organism>
<dbReference type="AlphaFoldDB" id="A0A0B7AWN1"/>
<dbReference type="EMBL" id="HACG01037566">
    <property type="protein sequence ID" value="CEK84431.1"/>
    <property type="molecule type" value="Transcribed_RNA"/>
</dbReference>
<accession>A0A0B7AWN1</accession>
<feature type="non-terminal residue" evidence="1">
    <location>
        <position position="68"/>
    </location>
</feature>
<reference evidence="1" key="1">
    <citation type="submission" date="2014-12" db="EMBL/GenBank/DDBJ databases">
        <title>Insight into the proteome of Arion vulgaris.</title>
        <authorList>
            <person name="Aradska J."/>
            <person name="Bulat T."/>
            <person name="Smidak R."/>
            <person name="Sarate P."/>
            <person name="Gangsoo J."/>
            <person name="Sialana F."/>
            <person name="Bilban M."/>
            <person name="Lubec G."/>
        </authorList>
    </citation>
    <scope>NUCLEOTIDE SEQUENCE</scope>
    <source>
        <tissue evidence="1">Skin</tissue>
    </source>
</reference>
<sequence>MPVGIDDDGPVFEFIIYLSVSGTLKKHIVFYFRTIYFLYSIIPLPVEKELWMDSTHIEKTERKHCKTG</sequence>